<dbReference type="HOGENOM" id="CLU_2807925_0_0_7"/>
<dbReference type="STRING" id="483219.LILAB_23555"/>
<protein>
    <submittedName>
        <fullName evidence="2">Uncharacterized protein</fullName>
    </submittedName>
</protein>
<feature type="compositionally biased region" description="Basic and acidic residues" evidence="1">
    <location>
        <begin position="45"/>
        <end position="59"/>
    </location>
</feature>
<reference evidence="2 3" key="1">
    <citation type="journal article" date="2011" name="J. Bacteriol.">
        <title>Genome sequence of the halotolerant marine bacterium Myxococcus fulvus HW-1.</title>
        <authorList>
            <person name="Li Z.F."/>
            <person name="Li X."/>
            <person name="Liu H."/>
            <person name="Liu X."/>
            <person name="Han K."/>
            <person name="Wu Z.H."/>
            <person name="Hu W."/>
            <person name="Li F.F."/>
            <person name="Li Y.Z."/>
        </authorList>
    </citation>
    <scope>NUCLEOTIDE SEQUENCE [LARGE SCALE GENOMIC DNA]</scope>
    <source>
        <strain evidence="3">ATCC BAA-855 / HW-1</strain>
    </source>
</reference>
<dbReference type="KEGG" id="mfu:LILAB_23555"/>
<dbReference type="AlphaFoldDB" id="F8CMY4"/>
<feature type="region of interest" description="Disordered" evidence="1">
    <location>
        <begin position="44"/>
        <end position="67"/>
    </location>
</feature>
<name>F8CMY4_MYXFH</name>
<dbReference type="Proteomes" id="UP000000488">
    <property type="component" value="Chromosome"/>
</dbReference>
<gene>
    <name evidence="2" type="ordered locus">LILAB_23555</name>
</gene>
<evidence type="ECO:0000313" key="2">
    <source>
        <dbReference type="EMBL" id="AEI66606.1"/>
    </source>
</evidence>
<evidence type="ECO:0000313" key="3">
    <source>
        <dbReference type="Proteomes" id="UP000000488"/>
    </source>
</evidence>
<sequence>MELHGDRLFAHGVYRAVLGVMGATWLPTAGRVAERCRPVRTHARAPLDARRSGRQKLDGTCRALTRR</sequence>
<dbReference type="EMBL" id="CP002830">
    <property type="protein sequence ID" value="AEI66606.1"/>
    <property type="molecule type" value="Genomic_DNA"/>
</dbReference>
<organism evidence="2 3">
    <name type="scientific">Myxococcus fulvus (strain ATCC BAA-855 / HW-1)</name>
    <dbReference type="NCBI Taxonomy" id="483219"/>
    <lineage>
        <taxon>Bacteria</taxon>
        <taxon>Pseudomonadati</taxon>
        <taxon>Myxococcota</taxon>
        <taxon>Myxococcia</taxon>
        <taxon>Myxococcales</taxon>
        <taxon>Cystobacterineae</taxon>
        <taxon>Myxococcaceae</taxon>
        <taxon>Myxococcus</taxon>
    </lineage>
</organism>
<accession>F8CMY4</accession>
<proteinExistence type="predicted"/>
<evidence type="ECO:0000256" key="1">
    <source>
        <dbReference type="SAM" id="MobiDB-lite"/>
    </source>
</evidence>